<proteinExistence type="predicted"/>
<dbReference type="OrthoDB" id="10261408at2759"/>
<dbReference type="InterPro" id="IPR053187">
    <property type="entry name" value="Notoamide_regulator"/>
</dbReference>
<gene>
    <name evidence="1" type="ORF">N0V89_003686</name>
</gene>
<name>A0A9W8XPS2_9PLEO</name>
<dbReference type="EMBL" id="JAPEUX010000003">
    <property type="protein sequence ID" value="KAJ4355666.1"/>
    <property type="molecule type" value="Genomic_DNA"/>
</dbReference>
<comment type="caution">
    <text evidence="1">The sequence shown here is derived from an EMBL/GenBank/DDBJ whole genome shotgun (WGS) entry which is preliminary data.</text>
</comment>
<reference evidence="1" key="1">
    <citation type="submission" date="2022-10" db="EMBL/GenBank/DDBJ databases">
        <title>Tapping the CABI collections for fungal endophytes: first genome assemblies for Collariella, Neodidymelliopsis, Ascochyta clinopodiicola, Didymella pomorum, Didymosphaeria variabile, Neocosmospora piperis and Neocucurbitaria cava.</title>
        <authorList>
            <person name="Hill R."/>
        </authorList>
    </citation>
    <scope>NUCLEOTIDE SEQUENCE</scope>
    <source>
        <strain evidence="1">IMI 356815</strain>
    </source>
</reference>
<dbReference type="CDD" id="cd12148">
    <property type="entry name" value="fungal_TF_MHR"/>
    <property type="match status" value="1"/>
</dbReference>
<dbReference type="PANTHER" id="PTHR47256:SF1">
    <property type="entry name" value="ZN(II)2CYS6 TRANSCRIPTION FACTOR (EUROFUNG)"/>
    <property type="match status" value="1"/>
</dbReference>
<evidence type="ECO:0000313" key="2">
    <source>
        <dbReference type="Proteomes" id="UP001140513"/>
    </source>
</evidence>
<keyword evidence="2" id="KW-1185">Reference proteome</keyword>
<protein>
    <recommendedName>
        <fullName evidence="3">Transcription factor domain-containing protein</fullName>
    </recommendedName>
</protein>
<dbReference type="GeneID" id="80907216"/>
<organism evidence="1 2">
    <name type="scientific">Didymosphaeria variabile</name>
    <dbReference type="NCBI Taxonomy" id="1932322"/>
    <lineage>
        <taxon>Eukaryota</taxon>
        <taxon>Fungi</taxon>
        <taxon>Dikarya</taxon>
        <taxon>Ascomycota</taxon>
        <taxon>Pezizomycotina</taxon>
        <taxon>Dothideomycetes</taxon>
        <taxon>Pleosporomycetidae</taxon>
        <taxon>Pleosporales</taxon>
        <taxon>Massarineae</taxon>
        <taxon>Didymosphaeriaceae</taxon>
        <taxon>Didymosphaeria</taxon>
    </lineage>
</organism>
<dbReference type="RefSeq" id="XP_056072792.1">
    <property type="nucleotide sequence ID" value="XM_056212484.1"/>
</dbReference>
<evidence type="ECO:0000313" key="1">
    <source>
        <dbReference type="EMBL" id="KAJ4355666.1"/>
    </source>
</evidence>
<accession>A0A9W8XPS2</accession>
<dbReference type="AlphaFoldDB" id="A0A9W8XPS2"/>
<dbReference type="PANTHER" id="PTHR47256">
    <property type="entry name" value="ZN(II)2CYS6 TRANSCRIPTION FACTOR (EUROFUNG)-RELATED"/>
    <property type="match status" value="1"/>
</dbReference>
<evidence type="ECO:0008006" key="3">
    <source>
        <dbReference type="Google" id="ProtNLM"/>
    </source>
</evidence>
<dbReference type="Proteomes" id="UP001140513">
    <property type="component" value="Unassembled WGS sequence"/>
</dbReference>
<sequence>MIHAAKDPKASTLSREFEDEAELLWRVERRADTLPALAGINFLFLSTGSHGKDKIAQQCINDVADMSRRMKLFDVPDRLTAADIACDPEIAQIATAQTAWASYNHLCMQSVFYLKAPIETPPAIPIPVCSPNEEAQMRIDRTFPAFSAFWVIASEIIFIYRQETERHPPAAFAYAKYRKLLSWANHLSGFMVRGVHNEAHVLVFHMFLHVIILDIFRPFVQEEKQHDFQKWHQYVMSPNAIFAASLKQLKSLVLALKAQSPLTVTWHSALLYVANASLKNTSDPEWRFYFMACIDSYQQIYRSYPVVSMVVQSLLMLAVRQKALTGAEARDVMRKGPQTYQGAMGGWFVVDPDMALKGSEDANADVITREFDDLMLFDEFTEDVV</sequence>